<keyword evidence="4" id="KW-1185">Reference proteome</keyword>
<dbReference type="RefSeq" id="XP_010264603.1">
    <property type="nucleotide sequence ID" value="XM_010266301.2"/>
</dbReference>
<dbReference type="eggNOG" id="ENOG502QS63">
    <property type="taxonomic scope" value="Eukaryota"/>
</dbReference>
<dbReference type="PANTHER" id="PTHR31346:SF4">
    <property type="entry name" value="MULTIPLE ORGANELLAR RNA EDITING FACTOR 8, CHLOROPLASTIC_MITOCHONDRIAL"/>
    <property type="match status" value="1"/>
</dbReference>
<feature type="region of interest" description="Disordered" evidence="2">
    <location>
        <begin position="435"/>
        <end position="473"/>
    </location>
</feature>
<feature type="region of interest" description="Disordered" evidence="2">
    <location>
        <begin position="372"/>
        <end position="404"/>
    </location>
</feature>
<dbReference type="PANTHER" id="PTHR31346">
    <property type="entry name" value="MULTIPLE ORGANELLAR RNA EDITING FACTOR 2, CHLOROPLASTIC-RELATED-RELATED"/>
    <property type="match status" value="1"/>
</dbReference>
<keyword evidence="1" id="KW-0809">Transit peptide</keyword>
<evidence type="ECO:0000256" key="1">
    <source>
        <dbReference type="ARBA" id="ARBA00022946"/>
    </source>
</evidence>
<dbReference type="GO" id="GO:0080156">
    <property type="term" value="P:mitochondrial mRNA modification"/>
    <property type="evidence" value="ECO:0000318"/>
    <property type="project" value="GO_Central"/>
</dbReference>
<feature type="compositionally biased region" description="Polar residues" evidence="2">
    <location>
        <begin position="389"/>
        <end position="404"/>
    </location>
</feature>
<feature type="compositionally biased region" description="Polar residues" evidence="2">
    <location>
        <begin position="538"/>
        <end position="563"/>
    </location>
</feature>
<evidence type="ECO:0000313" key="5">
    <source>
        <dbReference type="RefSeq" id="XP_010264603.1"/>
    </source>
</evidence>
<dbReference type="GO" id="GO:0005739">
    <property type="term" value="C:mitochondrion"/>
    <property type="evidence" value="ECO:0000318"/>
    <property type="project" value="GO_Central"/>
</dbReference>
<feature type="region of interest" description="Disordered" evidence="2">
    <location>
        <begin position="505"/>
        <end position="582"/>
    </location>
</feature>
<dbReference type="GeneID" id="104602572"/>
<feature type="compositionally biased region" description="Polar residues" evidence="2">
    <location>
        <begin position="435"/>
        <end position="457"/>
    </location>
</feature>
<dbReference type="Pfam" id="PF21864">
    <property type="entry name" value="MORF_dom"/>
    <property type="match status" value="1"/>
</dbReference>
<feature type="region of interest" description="Disordered" evidence="2">
    <location>
        <begin position="224"/>
        <end position="343"/>
    </location>
</feature>
<evidence type="ECO:0000256" key="2">
    <source>
        <dbReference type="SAM" id="MobiDB-lite"/>
    </source>
</evidence>
<proteinExistence type="predicted"/>
<accession>A0A1U8APP8</accession>
<sequence length="582" mass="66263">MIPRRALVSLRRQAAGAASKPNTTVPRFSSTYGTTKPNLDSLFNSALSQNQKKPSLRYLSCYCPWVSVAGNNNDMVSNGVLVVRNLSTRSMNDSSNRPPKETILLDGCDFEHWLVVMEPPDPNITRDEIIDSYIKTLAQVLGSEDEARRKIYSVSTRHYFAFGCLVSEELSYKIKELPRVRWVLPDSYLDVKNKSYGGEPFIDGQAVPYDPKYHEEWVRNNARANERSRRNDRPRNYDRSRNFERRRENMMNRDMPPPPPPSTPNSVPQNQGGPNQGVPPVGNHEFQNQGPPSPMPNQTFASQTQNVQPPNLNVPPPVQNPGFQNRPPPPPPMQNRDFQNSYTTHPVQNQNFQARDMNVPPQMQNWNTPPPVQNWNSQIRDTSMPPATPNWNSQPPPTQTWNSQGRDMNIPPPPPAQTWNSESRGMNMPPSPVQTWNSQNRDMNTPPTTQNWNSQSRDIPPPSQNWNYQSRDVRPPVQNQDFQARDIENVSNSDYQNRGTHMGGLPNGEYHSREMPTNMGVGNIPSRDYQDRDVPGNISMNNAESRSYQKPSSMNMGNTPNRDYQTRDMPSGDYEPVASRNF</sequence>
<reference evidence="5" key="1">
    <citation type="submission" date="2025-08" db="UniProtKB">
        <authorList>
            <consortium name="RefSeq"/>
        </authorList>
    </citation>
    <scope>IDENTIFICATION</scope>
</reference>
<dbReference type="STRING" id="4432.A0A1U8APP8"/>
<dbReference type="GO" id="GO:0016554">
    <property type="term" value="P:cytidine to uridine editing"/>
    <property type="evidence" value="ECO:0007669"/>
    <property type="project" value="InterPro"/>
</dbReference>
<feature type="domain" description="MORF/ORRM1/DAG-like MORF" evidence="3">
    <location>
        <begin position="110"/>
        <end position="201"/>
    </location>
</feature>
<dbReference type="Proteomes" id="UP000189703">
    <property type="component" value="Unplaced"/>
</dbReference>
<dbReference type="InParanoid" id="A0A1U8APP8"/>
<evidence type="ECO:0000313" key="4">
    <source>
        <dbReference type="Proteomes" id="UP000189703"/>
    </source>
</evidence>
<gene>
    <name evidence="5" type="primary">LOC104602572</name>
</gene>
<dbReference type="InterPro" id="IPR054059">
    <property type="entry name" value="MORF/ORRM1/DAG-like_MORF"/>
</dbReference>
<organism evidence="4 5">
    <name type="scientific">Nelumbo nucifera</name>
    <name type="common">Sacred lotus</name>
    <dbReference type="NCBI Taxonomy" id="4432"/>
    <lineage>
        <taxon>Eukaryota</taxon>
        <taxon>Viridiplantae</taxon>
        <taxon>Streptophyta</taxon>
        <taxon>Embryophyta</taxon>
        <taxon>Tracheophyta</taxon>
        <taxon>Spermatophyta</taxon>
        <taxon>Magnoliopsida</taxon>
        <taxon>Proteales</taxon>
        <taxon>Nelumbonaceae</taxon>
        <taxon>Nelumbo</taxon>
    </lineage>
</organism>
<feature type="region of interest" description="Disordered" evidence="2">
    <location>
        <begin position="13"/>
        <end position="32"/>
    </location>
</feature>
<protein>
    <submittedName>
        <fullName evidence="5">Multiple organellar RNA editing factor 8, chloroplastic/mitochondrial-like</fullName>
    </submittedName>
</protein>
<feature type="compositionally biased region" description="Polar residues" evidence="2">
    <location>
        <begin position="20"/>
        <end position="32"/>
    </location>
</feature>
<dbReference type="OrthoDB" id="1920396at2759"/>
<feature type="compositionally biased region" description="Polar residues" evidence="2">
    <location>
        <begin position="372"/>
        <end position="381"/>
    </location>
</feature>
<dbReference type="OMA" id="DGRGSMP"/>
<evidence type="ECO:0000259" key="3">
    <source>
        <dbReference type="Pfam" id="PF21864"/>
    </source>
</evidence>
<name>A0A1U8APP8_NELNU</name>
<dbReference type="AlphaFoldDB" id="A0A1U8APP8"/>
<feature type="compositionally biased region" description="Polar residues" evidence="2">
    <location>
        <begin position="285"/>
        <end position="304"/>
    </location>
</feature>
<dbReference type="InterPro" id="IPR039206">
    <property type="entry name" value="MORF/ORRM1/DAG-like"/>
</dbReference>
<feature type="compositionally biased region" description="Low complexity" evidence="2">
    <location>
        <begin position="264"/>
        <end position="283"/>
    </location>
</feature>
<dbReference type="KEGG" id="nnu:104602572"/>
<feature type="compositionally biased region" description="Basic and acidic residues" evidence="2">
    <location>
        <begin position="224"/>
        <end position="251"/>
    </location>
</feature>